<dbReference type="Gene3D" id="3.40.630.30">
    <property type="match status" value="1"/>
</dbReference>
<dbReference type="Proteomes" id="UP000436803">
    <property type="component" value="Unassembled WGS sequence"/>
</dbReference>
<reference evidence="2 3" key="1">
    <citation type="journal article" date="2019" name="Nat. Med.">
        <title>A library of human gut bacterial isolates paired with longitudinal multiomics data enables mechanistic microbiome research.</title>
        <authorList>
            <person name="Poyet M."/>
            <person name="Groussin M."/>
            <person name="Gibbons S.M."/>
            <person name="Avila-Pacheco J."/>
            <person name="Jiang X."/>
            <person name="Kearney S.M."/>
            <person name="Perrotta A.R."/>
            <person name="Berdy B."/>
            <person name="Zhao S."/>
            <person name="Lieberman T.D."/>
            <person name="Swanson P.K."/>
            <person name="Smith M."/>
            <person name="Roesemann S."/>
            <person name="Alexander J.E."/>
            <person name="Rich S.A."/>
            <person name="Livny J."/>
            <person name="Vlamakis H."/>
            <person name="Clish C."/>
            <person name="Bullock K."/>
            <person name="Deik A."/>
            <person name="Scott J."/>
            <person name="Pierce K.A."/>
            <person name="Xavier R.J."/>
            <person name="Alm E.J."/>
        </authorList>
    </citation>
    <scope>NUCLEOTIDE SEQUENCE [LARGE SCALE GENOMIC DNA]</scope>
    <source>
        <strain evidence="2 3">BIOML-A7</strain>
    </source>
</reference>
<gene>
    <name evidence="2" type="ORF">F2Z29_21980</name>
</gene>
<sequence>MEYNIRETAAADFDMIMEVEKQAFGYDKEARFVAQLLNDETAKPFVSLLAFDKEEAIGHILFTRVYFSDKEVSPMMHILAPLAVKPIYQRRGIGGMLIKEGLHLLQAMGSEVVFVLGHKEYYPRYGFATHAAHLGYLPPYPMPKESEVYWMVQPIGPTGYEVGKGNVKCCDELNRPEHWRNEESDR</sequence>
<proteinExistence type="predicted"/>
<feature type="domain" description="N-acetyltransferase" evidence="1">
    <location>
        <begin position="3"/>
        <end position="156"/>
    </location>
</feature>
<evidence type="ECO:0000259" key="1">
    <source>
        <dbReference type="PROSITE" id="PS51186"/>
    </source>
</evidence>
<dbReference type="SUPFAM" id="SSF55729">
    <property type="entry name" value="Acyl-CoA N-acyltransferases (Nat)"/>
    <property type="match status" value="1"/>
</dbReference>
<accession>A0A642KLK2</accession>
<dbReference type="AlphaFoldDB" id="A0A642KLK2"/>
<dbReference type="InterPro" id="IPR000182">
    <property type="entry name" value="GNAT_dom"/>
</dbReference>
<dbReference type="GO" id="GO:0016747">
    <property type="term" value="F:acyltransferase activity, transferring groups other than amino-acyl groups"/>
    <property type="evidence" value="ECO:0007669"/>
    <property type="project" value="InterPro"/>
</dbReference>
<dbReference type="PROSITE" id="PS51186">
    <property type="entry name" value="GNAT"/>
    <property type="match status" value="1"/>
</dbReference>
<evidence type="ECO:0000313" key="2">
    <source>
        <dbReference type="EMBL" id="KAA5168083.1"/>
    </source>
</evidence>
<keyword evidence="2" id="KW-0808">Transferase</keyword>
<dbReference type="CDD" id="cd04301">
    <property type="entry name" value="NAT_SF"/>
    <property type="match status" value="1"/>
</dbReference>
<dbReference type="EMBL" id="VWAW01000027">
    <property type="protein sequence ID" value="KAA5168083.1"/>
    <property type="molecule type" value="Genomic_DNA"/>
</dbReference>
<evidence type="ECO:0000313" key="3">
    <source>
        <dbReference type="Proteomes" id="UP000436803"/>
    </source>
</evidence>
<protein>
    <submittedName>
        <fullName evidence="2">N-acetyltransferase</fullName>
    </submittedName>
</protein>
<organism evidence="2 3">
    <name type="scientific">Bacteroides fragilis</name>
    <dbReference type="NCBI Taxonomy" id="817"/>
    <lineage>
        <taxon>Bacteria</taxon>
        <taxon>Pseudomonadati</taxon>
        <taxon>Bacteroidota</taxon>
        <taxon>Bacteroidia</taxon>
        <taxon>Bacteroidales</taxon>
        <taxon>Bacteroidaceae</taxon>
        <taxon>Bacteroides</taxon>
    </lineage>
</organism>
<dbReference type="InterPro" id="IPR016181">
    <property type="entry name" value="Acyl_CoA_acyltransferase"/>
</dbReference>
<dbReference type="Pfam" id="PF00583">
    <property type="entry name" value="Acetyltransf_1"/>
    <property type="match status" value="1"/>
</dbReference>
<comment type="caution">
    <text evidence="2">The sequence shown here is derived from an EMBL/GenBank/DDBJ whole genome shotgun (WGS) entry which is preliminary data.</text>
</comment>
<name>A0A642KLK2_BACFG</name>